<dbReference type="RefSeq" id="WP_129576421.1">
    <property type="nucleotide sequence ID" value="NZ_CP012672.1"/>
</dbReference>
<organism evidence="3 4">
    <name type="scientific">Sorangium cellulosum</name>
    <name type="common">Polyangium cellulosum</name>
    <dbReference type="NCBI Taxonomy" id="56"/>
    <lineage>
        <taxon>Bacteria</taxon>
        <taxon>Pseudomonadati</taxon>
        <taxon>Myxococcota</taxon>
        <taxon>Polyangia</taxon>
        <taxon>Polyangiales</taxon>
        <taxon>Polyangiaceae</taxon>
        <taxon>Sorangium</taxon>
    </lineage>
</organism>
<dbReference type="AlphaFoldDB" id="A0A4V0NGE7"/>
<dbReference type="Proteomes" id="UP000295497">
    <property type="component" value="Chromosome"/>
</dbReference>
<gene>
    <name evidence="3" type="ORF">SOCE836_050640</name>
</gene>
<evidence type="ECO:0000256" key="1">
    <source>
        <dbReference type="ARBA" id="ARBA00022801"/>
    </source>
</evidence>
<dbReference type="GO" id="GO:0016020">
    <property type="term" value="C:membrane"/>
    <property type="evidence" value="ECO:0007669"/>
    <property type="project" value="TreeGrafter"/>
</dbReference>
<dbReference type="SUPFAM" id="SSF53474">
    <property type="entry name" value="alpha/beta-Hydrolases"/>
    <property type="match status" value="1"/>
</dbReference>
<dbReference type="InterPro" id="IPR050266">
    <property type="entry name" value="AB_hydrolase_sf"/>
</dbReference>
<proteinExistence type="predicted"/>
<dbReference type="Gene3D" id="3.40.50.1820">
    <property type="entry name" value="alpha/beta hydrolase"/>
    <property type="match status" value="1"/>
</dbReference>
<dbReference type="PRINTS" id="PR00111">
    <property type="entry name" value="ABHYDROLASE"/>
</dbReference>
<feature type="domain" description="AB hydrolase-1" evidence="2">
    <location>
        <begin position="44"/>
        <end position="275"/>
    </location>
</feature>
<dbReference type="InterPro" id="IPR029058">
    <property type="entry name" value="AB_hydrolase_fold"/>
</dbReference>
<protein>
    <submittedName>
        <fullName evidence="3">Alpha/beta hydrolase</fullName>
    </submittedName>
</protein>
<evidence type="ECO:0000313" key="3">
    <source>
        <dbReference type="EMBL" id="AUX32912.1"/>
    </source>
</evidence>
<accession>A0A4V0NGE7</accession>
<evidence type="ECO:0000259" key="2">
    <source>
        <dbReference type="Pfam" id="PF12697"/>
    </source>
</evidence>
<dbReference type="EMBL" id="CP012672">
    <property type="protein sequence ID" value="AUX32912.1"/>
    <property type="molecule type" value="Genomic_DNA"/>
</dbReference>
<dbReference type="GO" id="GO:0016787">
    <property type="term" value="F:hydrolase activity"/>
    <property type="evidence" value="ECO:0007669"/>
    <property type="project" value="UniProtKB-KW"/>
</dbReference>
<dbReference type="PANTHER" id="PTHR43798:SF31">
    <property type="entry name" value="AB HYDROLASE SUPERFAMILY PROTEIN YCLE"/>
    <property type="match status" value="1"/>
</dbReference>
<reference evidence="3 4" key="1">
    <citation type="submission" date="2015-09" db="EMBL/GenBank/DDBJ databases">
        <title>Sorangium comparison.</title>
        <authorList>
            <person name="Zaburannyi N."/>
            <person name="Bunk B."/>
            <person name="Overmann J."/>
            <person name="Mueller R."/>
        </authorList>
    </citation>
    <scope>NUCLEOTIDE SEQUENCE [LARGE SCALE GENOMIC DNA]</scope>
    <source>
        <strain evidence="3 4">So ce836</strain>
    </source>
</reference>
<name>A0A4V0NGE7_SORCE</name>
<keyword evidence="1 3" id="KW-0378">Hydrolase</keyword>
<dbReference type="InterPro" id="IPR000073">
    <property type="entry name" value="AB_hydrolase_1"/>
</dbReference>
<evidence type="ECO:0000313" key="4">
    <source>
        <dbReference type="Proteomes" id="UP000295497"/>
    </source>
</evidence>
<dbReference type="Pfam" id="PF12697">
    <property type="entry name" value="Abhydrolase_6"/>
    <property type="match status" value="1"/>
</dbReference>
<dbReference type="PANTHER" id="PTHR43798">
    <property type="entry name" value="MONOACYLGLYCEROL LIPASE"/>
    <property type="match status" value="1"/>
</dbReference>
<sequence>MRSLTVAGPAGALHVVDHPAVGADSPAGARPVAFADPSREALPLVLVHGMVAHAGFWEAPLAHASGRRRAVAIDLRGHGASEPPAHADYAPSACAADVLAVLDALALPRVALVGHSYGALVALAAAASHPERVARLVLADPPRDFSQVPAAGKAQHFTPYIAALESDGWRDTAVATFDEALAGSTPATRETVLSRAAAVPHDQMLDMSRHLLEFEAASALDRYLAAPGARAHAILAPSNAWPLSLHVLRPALTSVVLPGTSHWLMLDAPAAFAAALEAWLDAP</sequence>